<evidence type="ECO:0000313" key="5">
    <source>
        <dbReference type="EMBL" id="MBY6322436.1"/>
    </source>
</evidence>
<dbReference type="InterPro" id="IPR003593">
    <property type="entry name" value="AAA+_ATPase"/>
</dbReference>
<sequence>MSFDLESASVTWLRGHNGSGKSTLLNCILGADEVDTGTISWKGHPRRETDAAFRGAVSAAVDSNSYFSDVSVIEHLRLIAVCNGVRGSDEAALHWCDRSGLAAVSDALPGALSSGQRQRMALAMAMIRPFELLVLDEPERHLDTEGCAWLADTLAEFVAAGRAVLAATHDSALADSIAGTTIELGQ</sequence>
<proteinExistence type="predicted"/>
<evidence type="ECO:0000256" key="1">
    <source>
        <dbReference type="ARBA" id="ARBA00022448"/>
    </source>
</evidence>
<dbReference type="RefSeq" id="WP_157889678.1">
    <property type="nucleotide sequence ID" value="NZ_JABUKE010000020.1"/>
</dbReference>
<dbReference type="Pfam" id="PF00005">
    <property type="entry name" value="ABC_tran"/>
    <property type="match status" value="1"/>
</dbReference>
<keyword evidence="1" id="KW-0813">Transport</keyword>
<dbReference type="InterPro" id="IPR017871">
    <property type="entry name" value="ABC_transporter-like_CS"/>
</dbReference>
<dbReference type="InterPro" id="IPR027417">
    <property type="entry name" value="P-loop_NTPase"/>
</dbReference>
<dbReference type="Proteomes" id="UP001520140">
    <property type="component" value="Unassembled WGS sequence"/>
</dbReference>
<dbReference type="PANTHER" id="PTHR42939">
    <property type="entry name" value="ABC TRANSPORTER ATP-BINDING PROTEIN ALBC-RELATED"/>
    <property type="match status" value="1"/>
</dbReference>
<evidence type="ECO:0000313" key="6">
    <source>
        <dbReference type="Proteomes" id="UP001520140"/>
    </source>
</evidence>
<dbReference type="InterPro" id="IPR003439">
    <property type="entry name" value="ABC_transporter-like_ATP-bd"/>
</dbReference>
<dbReference type="SMART" id="SM00382">
    <property type="entry name" value="AAA"/>
    <property type="match status" value="1"/>
</dbReference>
<keyword evidence="6" id="KW-1185">Reference proteome</keyword>
<dbReference type="SUPFAM" id="SSF52540">
    <property type="entry name" value="P-loop containing nucleoside triphosphate hydrolases"/>
    <property type="match status" value="1"/>
</dbReference>
<gene>
    <name evidence="5" type="ORF">HQ605_16550</name>
</gene>
<accession>A0ABS7NWP0</accession>
<protein>
    <submittedName>
        <fullName evidence="5">ATP-binding cassette domain-containing protein</fullName>
    </submittedName>
</protein>
<name>A0ABS7NWP0_9NOCA</name>
<keyword evidence="3 5" id="KW-0067">ATP-binding</keyword>
<evidence type="ECO:0000259" key="4">
    <source>
        <dbReference type="SMART" id="SM00382"/>
    </source>
</evidence>
<dbReference type="Gene3D" id="3.40.50.300">
    <property type="entry name" value="P-loop containing nucleotide triphosphate hydrolases"/>
    <property type="match status" value="1"/>
</dbReference>
<organism evidence="5 6">
    <name type="scientific">Rhodococcoides kroppenstedtii</name>
    <dbReference type="NCBI Taxonomy" id="293050"/>
    <lineage>
        <taxon>Bacteria</taxon>
        <taxon>Bacillati</taxon>
        <taxon>Actinomycetota</taxon>
        <taxon>Actinomycetes</taxon>
        <taxon>Mycobacteriales</taxon>
        <taxon>Nocardiaceae</taxon>
        <taxon>Rhodococcoides</taxon>
    </lineage>
</organism>
<dbReference type="InterPro" id="IPR051782">
    <property type="entry name" value="ABC_Transporter_VariousFunc"/>
</dbReference>
<evidence type="ECO:0000256" key="2">
    <source>
        <dbReference type="ARBA" id="ARBA00022741"/>
    </source>
</evidence>
<comment type="caution">
    <text evidence="5">The sequence shown here is derived from an EMBL/GenBank/DDBJ whole genome shotgun (WGS) entry which is preliminary data.</text>
</comment>
<dbReference type="GO" id="GO:0005524">
    <property type="term" value="F:ATP binding"/>
    <property type="evidence" value="ECO:0007669"/>
    <property type="project" value="UniProtKB-KW"/>
</dbReference>
<feature type="domain" description="AAA+ ATPase" evidence="4">
    <location>
        <begin position="7"/>
        <end position="184"/>
    </location>
</feature>
<dbReference type="EMBL" id="JABUKG010000020">
    <property type="protein sequence ID" value="MBY6322436.1"/>
    <property type="molecule type" value="Genomic_DNA"/>
</dbReference>
<dbReference type="PROSITE" id="PS00211">
    <property type="entry name" value="ABC_TRANSPORTER_1"/>
    <property type="match status" value="1"/>
</dbReference>
<reference evidence="5 6" key="1">
    <citation type="submission" date="2020-06" db="EMBL/GenBank/DDBJ databases">
        <title>Taxonomy, biology and ecology of Rhodococcus bacteria occurring in California pistachio and other woody hosts as revealed by genome sequence analyses.</title>
        <authorList>
            <person name="Gai Y."/>
            <person name="Riely B."/>
        </authorList>
    </citation>
    <scope>NUCLEOTIDE SEQUENCE [LARGE SCALE GENOMIC DNA]</scope>
    <source>
        <strain evidence="5 6">BP-284</strain>
    </source>
</reference>
<evidence type="ECO:0000256" key="3">
    <source>
        <dbReference type="ARBA" id="ARBA00022840"/>
    </source>
</evidence>
<dbReference type="PANTHER" id="PTHR42939:SF1">
    <property type="entry name" value="ABC TRANSPORTER ATP-BINDING PROTEIN ALBC-RELATED"/>
    <property type="match status" value="1"/>
</dbReference>
<keyword evidence="2" id="KW-0547">Nucleotide-binding</keyword>